<comment type="caution">
    <text evidence="3">The sequence shown here is derived from an EMBL/GenBank/DDBJ whole genome shotgun (WGS) entry which is preliminary data.</text>
</comment>
<keyword evidence="2" id="KW-0812">Transmembrane</keyword>
<gene>
    <name evidence="3" type="ORF">H1R20_g16252</name>
    <name evidence="4" type="ORF">H1R20_g2834</name>
</gene>
<organism evidence="3 5">
    <name type="scientific">Candolleomyces eurysporus</name>
    <dbReference type="NCBI Taxonomy" id="2828524"/>
    <lineage>
        <taxon>Eukaryota</taxon>
        <taxon>Fungi</taxon>
        <taxon>Dikarya</taxon>
        <taxon>Basidiomycota</taxon>
        <taxon>Agaricomycotina</taxon>
        <taxon>Agaricomycetes</taxon>
        <taxon>Agaricomycetidae</taxon>
        <taxon>Agaricales</taxon>
        <taxon>Agaricineae</taxon>
        <taxon>Psathyrellaceae</taxon>
        <taxon>Candolleomyces</taxon>
    </lineage>
</organism>
<evidence type="ECO:0000256" key="1">
    <source>
        <dbReference type="SAM" id="MobiDB-lite"/>
    </source>
</evidence>
<evidence type="ECO:0000313" key="4">
    <source>
        <dbReference type="EMBL" id="KAJ2934274.1"/>
    </source>
</evidence>
<dbReference type="OrthoDB" id="3062801at2759"/>
<feature type="transmembrane region" description="Helical" evidence="2">
    <location>
        <begin position="24"/>
        <end position="57"/>
    </location>
</feature>
<feature type="compositionally biased region" description="Polar residues" evidence="1">
    <location>
        <begin position="119"/>
        <end position="131"/>
    </location>
</feature>
<dbReference type="Proteomes" id="UP001140091">
    <property type="component" value="Unassembled WGS sequence"/>
</dbReference>
<dbReference type="EMBL" id="JANBPK010001746">
    <property type="protein sequence ID" value="KAJ2920839.1"/>
    <property type="molecule type" value="Genomic_DNA"/>
</dbReference>
<keyword evidence="2" id="KW-0472">Membrane</keyword>
<proteinExistence type="predicted"/>
<keyword evidence="5" id="KW-1185">Reference proteome</keyword>
<feature type="region of interest" description="Disordered" evidence="1">
    <location>
        <begin position="119"/>
        <end position="191"/>
    </location>
</feature>
<keyword evidence="2" id="KW-1133">Transmembrane helix</keyword>
<dbReference type="EMBL" id="JANBPK010000721">
    <property type="protein sequence ID" value="KAJ2934274.1"/>
    <property type="molecule type" value="Genomic_DNA"/>
</dbReference>
<name>A0A9W8IS70_9AGAR</name>
<evidence type="ECO:0000313" key="5">
    <source>
        <dbReference type="Proteomes" id="UP001140091"/>
    </source>
</evidence>
<evidence type="ECO:0000256" key="2">
    <source>
        <dbReference type="SAM" id="Phobius"/>
    </source>
</evidence>
<dbReference type="AlphaFoldDB" id="A0A9W8IS70"/>
<protein>
    <submittedName>
        <fullName evidence="3">Uncharacterized protein</fullName>
    </submittedName>
</protein>
<feature type="transmembrane region" description="Helical" evidence="2">
    <location>
        <begin position="69"/>
        <end position="91"/>
    </location>
</feature>
<accession>A0A9W8IS70</accession>
<evidence type="ECO:0000313" key="3">
    <source>
        <dbReference type="EMBL" id="KAJ2920839.1"/>
    </source>
</evidence>
<sequence length="191" mass="21542">MRAPHKVAEWAQKTQNKGLSLRSLIWNVWLMLALPAIWLIWSLLFYITCIMVLIWSVKIRGSPAEFNRPVAYAARVVISLILTAGFAYLVMAVREFIELSKDSKFKEYFDKWVARKSSSSLHTNGPASNLNLDHGRQDMTTVSTGMPQCGHAQEASPNDRPLPDTPNANAVENPSEVAKRQDLTEEDLSRE</sequence>
<reference evidence="3" key="1">
    <citation type="submission" date="2022-06" db="EMBL/GenBank/DDBJ databases">
        <title>Genome Sequence of Candolleomyces eurysporus.</title>
        <authorList>
            <person name="Buettner E."/>
        </authorList>
    </citation>
    <scope>NUCLEOTIDE SEQUENCE</scope>
    <source>
        <strain evidence="3">VTCC 930004</strain>
    </source>
</reference>
<feature type="non-terminal residue" evidence="3">
    <location>
        <position position="191"/>
    </location>
</feature>
<feature type="compositionally biased region" description="Basic and acidic residues" evidence="1">
    <location>
        <begin position="177"/>
        <end position="191"/>
    </location>
</feature>